<gene>
    <name evidence="1" type="ORF">FB45DRAFT_150481</name>
    <name evidence="2" type="ORF">FB45DRAFT_415938</name>
</gene>
<dbReference type="EMBL" id="JARKIF010000017">
    <property type="protein sequence ID" value="KAJ7620398.1"/>
    <property type="molecule type" value="Genomic_DNA"/>
</dbReference>
<sequence length="105" mass="11508">MTRSAVRACAMAPIFHLLHPTIHCSPPVTPLDAQLAAASPIPSQRVYSGRRSKHSAYPTKLSSICVTAAALAPAFVHERVPVWIRLRRAVLELTFHEPWLSLCGT</sequence>
<reference evidence="1" key="1">
    <citation type="submission" date="2023-03" db="EMBL/GenBank/DDBJ databases">
        <title>Massive genome expansion in bonnet fungi (Mycena s.s.) driven by repeated elements and novel gene families across ecological guilds.</title>
        <authorList>
            <consortium name="Lawrence Berkeley National Laboratory"/>
            <person name="Harder C.B."/>
            <person name="Miyauchi S."/>
            <person name="Viragh M."/>
            <person name="Kuo A."/>
            <person name="Thoen E."/>
            <person name="Andreopoulos B."/>
            <person name="Lu D."/>
            <person name="Skrede I."/>
            <person name="Drula E."/>
            <person name="Henrissat B."/>
            <person name="Morin E."/>
            <person name="Kohler A."/>
            <person name="Barry K."/>
            <person name="LaButti K."/>
            <person name="Morin E."/>
            <person name="Salamov A."/>
            <person name="Lipzen A."/>
            <person name="Mereny Z."/>
            <person name="Hegedus B."/>
            <person name="Baldrian P."/>
            <person name="Stursova M."/>
            <person name="Weitz H."/>
            <person name="Taylor A."/>
            <person name="Grigoriev I.V."/>
            <person name="Nagy L.G."/>
            <person name="Martin F."/>
            <person name="Kauserud H."/>
        </authorList>
    </citation>
    <scope>NUCLEOTIDE SEQUENCE</scope>
    <source>
        <strain evidence="1">9284</strain>
    </source>
</reference>
<organism evidence="1 3">
    <name type="scientific">Roridomyces roridus</name>
    <dbReference type="NCBI Taxonomy" id="1738132"/>
    <lineage>
        <taxon>Eukaryota</taxon>
        <taxon>Fungi</taxon>
        <taxon>Dikarya</taxon>
        <taxon>Basidiomycota</taxon>
        <taxon>Agaricomycotina</taxon>
        <taxon>Agaricomycetes</taxon>
        <taxon>Agaricomycetidae</taxon>
        <taxon>Agaricales</taxon>
        <taxon>Marasmiineae</taxon>
        <taxon>Mycenaceae</taxon>
        <taxon>Roridomyces</taxon>
    </lineage>
</organism>
<dbReference type="Proteomes" id="UP001221142">
    <property type="component" value="Unassembled WGS sequence"/>
</dbReference>
<evidence type="ECO:0000313" key="1">
    <source>
        <dbReference type="EMBL" id="KAJ7620398.1"/>
    </source>
</evidence>
<evidence type="ECO:0000313" key="3">
    <source>
        <dbReference type="Proteomes" id="UP001221142"/>
    </source>
</evidence>
<name>A0AAD7BH16_9AGAR</name>
<evidence type="ECO:0000313" key="2">
    <source>
        <dbReference type="EMBL" id="KAJ7638896.1"/>
    </source>
</evidence>
<protein>
    <submittedName>
        <fullName evidence="1">Uncharacterized protein</fullName>
    </submittedName>
</protein>
<proteinExistence type="predicted"/>
<comment type="caution">
    <text evidence="1">The sequence shown here is derived from an EMBL/GenBank/DDBJ whole genome shotgun (WGS) entry which is preliminary data.</text>
</comment>
<accession>A0AAD7BH16</accession>
<keyword evidence="3" id="KW-1185">Reference proteome</keyword>
<dbReference type="AlphaFoldDB" id="A0AAD7BH16"/>
<dbReference type="EMBL" id="JARKIF010000005">
    <property type="protein sequence ID" value="KAJ7638896.1"/>
    <property type="molecule type" value="Genomic_DNA"/>
</dbReference>